<dbReference type="InterPro" id="IPR050312">
    <property type="entry name" value="IolE/XylAMocC-like"/>
</dbReference>
<proteinExistence type="predicted"/>
<dbReference type="InterPro" id="IPR013022">
    <property type="entry name" value="Xyl_isomerase-like_TIM-brl"/>
</dbReference>
<dbReference type="PROSITE" id="PS51318">
    <property type="entry name" value="TAT"/>
    <property type="match status" value="1"/>
</dbReference>
<comment type="caution">
    <text evidence="2">The sequence shown here is derived from an EMBL/GenBank/DDBJ whole genome shotgun (WGS) entry which is preliminary data.</text>
</comment>
<dbReference type="RefSeq" id="WP_154175324.1">
    <property type="nucleotide sequence ID" value="NZ_WJXZ01000006.1"/>
</dbReference>
<dbReference type="EMBL" id="WJXZ01000006">
    <property type="protein sequence ID" value="MRS61935.1"/>
    <property type="molecule type" value="Genomic_DNA"/>
</dbReference>
<dbReference type="OrthoDB" id="2561798at2"/>
<feature type="domain" description="Xylose isomerase-like TIM barrel" evidence="1">
    <location>
        <begin position="58"/>
        <end position="280"/>
    </location>
</feature>
<keyword evidence="3" id="KW-1185">Reference proteome</keyword>
<dbReference type="InterPro" id="IPR036237">
    <property type="entry name" value="Xyl_isomerase-like_sf"/>
</dbReference>
<organism evidence="2 3">
    <name type="scientific">Larkinella terrae</name>
    <dbReference type="NCBI Taxonomy" id="2025311"/>
    <lineage>
        <taxon>Bacteria</taxon>
        <taxon>Pseudomonadati</taxon>
        <taxon>Bacteroidota</taxon>
        <taxon>Cytophagia</taxon>
        <taxon>Cytophagales</taxon>
        <taxon>Spirosomataceae</taxon>
        <taxon>Larkinella</taxon>
    </lineage>
</organism>
<accession>A0A7K0EJJ3</accession>
<dbReference type="InterPro" id="IPR006311">
    <property type="entry name" value="TAT_signal"/>
</dbReference>
<dbReference type="Pfam" id="PF01261">
    <property type="entry name" value="AP_endonuc_2"/>
    <property type="match status" value="1"/>
</dbReference>
<dbReference type="Gene3D" id="3.20.20.150">
    <property type="entry name" value="Divalent-metal-dependent TIM barrel enzymes"/>
    <property type="match status" value="1"/>
</dbReference>
<name>A0A7K0EJJ3_9BACT</name>
<evidence type="ECO:0000313" key="3">
    <source>
        <dbReference type="Proteomes" id="UP000441754"/>
    </source>
</evidence>
<reference evidence="2 3" key="1">
    <citation type="journal article" date="2018" name="Antonie Van Leeuwenhoek">
        <title>Larkinella terrae sp. nov., isolated from soil on Jeju Island, South Korea.</title>
        <authorList>
            <person name="Ten L.N."/>
            <person name="Jeon J."/>
            <person name="Park S.J."/>
            <person name="Park S."/>
            <person name="Lee S.Y."/>
            <person name="Kim M.K."/>
            <person name="Jung H.Y."/>
        </authorList>
    </citation>
    <scope>NUCLEOTIDE SEQUENCE [LARGE SCALE GENOMIC DNA]</scope>
    <source>
        <strain evidence="2 3">KCTC 52001</strain>
    </source>
</reference>
<dbReference type="SUPFAM" id="SSF51658">
    <property type="entry name" value="Xylose isomerase-like"/>
    <property type="match status" value="1"/>
</dbReference>
<dbReference type="PANTHER" id="PTHR12110:SF41">
    <property type="entry name" value="INOSOSE DEHYDRATASE"/>
    <property type="match status" value="1"/>
</dbReference>
<evidence type="ECO:0000259" key="1">
    <source>
        <dbReference type="Pfam" id="PF01261"/>
    </source>
</evidence>
<sequence length="319" mass="35207">MPFLLQRRELLKGLLATSLMGSTAETQAAPERVAGAKPFSIHIFSKLLHFLKPAELAAVAADLGFDGVDLTVRPDGHVEPAMVRTDLPKAVEVLKKRNLSVSTITTAITKADDLARNVLETASQQGIRYYRTGWLAYPNDQSIAVALKQYKTQLGELAKLNQEFKVVGAYQNHAGTNFGSAVWDLYRVLHEIDNPALGSQYDIRHATVEGGTSWSTGLRMIASHIRFIAIKDVIWEKVDGKWKAQSVPLGQGMVDFPAYFALLKQLNVQVPISLHLEYPLGGADQGKRDITIPREKIYQAMQTDLETLRGMLKKSGLAV</sequence>
<dbReference type="Proteomes" id="UP000441754">
    <property type="component" value="Unassembled WGS sequence"/>
</dbReference>
<protein>
    <submittedName>
        <fullName evidence="2">TIM barrel protein</fullName>
    </submittedName>
</protein>
<dbReference type="PANTHER" id="PTHR12110">
    <property type="entry name" value="HYDROXYPYRUVATE ISOMERASE"/>
    <property type="match status" value="1"/>
</dbReference>
<evidence type="ECO:0000313" key="2">
    <source>
        <dbReference type="EMBL" id="MRS61935.1"/>
    </source>
</evidence>
<gene>
    <name evidence="2" type="ORF">GJJ30_11610</name>
</gene>
<dbReference type="AlphaFoldDB" id="A0A7K0EJJ3"/>